<evidence type="ECO:0000256" key="1">
    <source>
        <dbReference type="SAM" id="MobiDB-lite"/>
    </source>
</evidence>
<gene>
    <name evidence="2" type="ORF">MKK02DRAFT_38371</name>
</gene>
<proteinExistence type="predicted"/>
<evidence type="ECO:0000313" key="2">
    <source>
        <dbReference type="EMBL" id="KAI9633714.1"/>
    </source>
</evidence>
<accession>A0AA38H7D0</accession>
<feature type="compositionally biased region" description="Polar residues" evidence="1">
    <location>
        <begin position="67"/>
        <end position="76"/>
    </location>
</feature>
<feature type="compositionally biased region" description="Polar residues" evidence="1">
    <location>
        <begin position="282"/>
        <end position="295"/>
    </location>
</feature>
<reference evidence="2" key="1">
    <citation type="journal article" date="2022" name="G3 (Bethesda)">
        <title>High quality genome of the basidiomycete yeast Dioszegia hungarica PDD-24b-2 isolated from cloud water.</title>
        <authorList>
            <person name="Jarrige D."/>
            <person name="Haridas S."/>
            <person name="Bleykasten-Grosshans C."/>
            <person name="Joly M."/>
            <person name="Nadalig T."/>
            <person name="Sancelme M."/>
            <person name="Vuilleumier S."/>
            <person name="Grigoriev I.V."/>
            <person name="Amato P."/>
            <person name="Bringel F."/>
        </authorList>
    </citation>
    <scope>NUCLEOTIDE SEQUENCE</scope>
    <source>
        <strain evidence="2">PDD-24b-2</strain>
    </source>
</reference>
<evidence type="ECO:0000313" key="3">
    <source>
        <dbReference type="Proteomes" id="UP001164286"/>
    </source>
</evidence>
<sequence length="389" mass="42892">MAATLPARSPSGVFPQTTTSSPLFTPSPSGIRKRRAASPPPSDPQYATGGWDNPSVAPLPAKRRRPNLTNGFSGLSLSHVPTHDPNAPGPSSLPSYSQSQREDFDFPFSTEDTDEDLGSSGLDSLFARNDVEVEELPYRMRHPHRTASTSSSSEGTEDSDATATFPRLRRRRTQQADAVEQPMDEPEPQAVEVDQDLGVEDVTPRSRKRRSTSVDADDERQGGSKRMREGMDIDMGTEIEEIPRGRRGSEWYEPEKDRIIYTRLSESPSRSSERERSSSPPVQLSQPGTNGFTISPSMLTRLLAATKDSSIPFPTQFPQQREMGLVLYRPLGIQAGQHLNQGDVRGIVREWAGKEGDSGRFEVVDEDEDLTLGDAEMEGQEAGDMDIDM</sequence>
<name>A0AA38H7D0_9TREE</name>
<feature type="compositionally biased region" description="Basic and acidic residues" evidence="1">
    <location>
        <begin position="219"/>
        <end position="231"/>
    </location>
</feature>
<keyword evidence="3" id="KW-1185">Reference proteome</keyword>
<dbReference type="GeneID" id="77729272"/>
<feature type="compositionally biased region" description="Low complexity" evidence="1">
    <location>
        <begin position="15"/>
        <end position="29"/>
    </location>
</feature>
<dbReference type="RefSeq" id="XP_052943491.1">
    <property type="nucleotide sequence ID" value="XM_053090067.1"/>
</dbReference>
<dbReference type="AlphaFoldDB" id="A0AA38H7D0"/>
<feature type="compositionally biased region" description="Basic and acidic residues" evidence="1">
    <location>
        <begin position="241"/>
        <end position="260"/>
    </location>
</feature>
<feature type="compositionally biased region" description="Acidic residues" evidence="1">
    <location>
        <begin position="182"/>
        <end position="199"/>
    </location>
</feature>
<dbReference type="Proteomes" id="UP001164286">
    <property type="component" value="Unassembled WGS sequence"/>
</dbReference>
<dbReference type="EMBL" id="JAKWFO010000008">
    <property type="protein sequence ID" value="KAI9633714.1"/>
    <property type="molecule type" value="Genomic_DNA"/>
</dbReference>
<comment type="caution">
    <text evidence="2">The sequence shown here is derived from an EMBL/GenBank/DDBJ whole genome shotgun (WGS) entry which is preliminary data.</text>
</comment>
<organism evidence="2 3">
    <name type="scientific">Dioszegia hungarica</name>
    <dbReference type="NCBI Taxonomy" id="4972"/>
    <lineage>
        <taxon>Eukaryota</taxon>
        <taxon>Fungi</taxon>
        <taxon>Dikarya</taxon>
        <taxon>Basidiomycota</taxon>
        <taxon>Agaricomycotina</taxon>
        <taxon>Tremellomycetes</taxon>
        <taxon>Tremellales</taxon>
        <taxon>Bulleribasidiaceae</taxon>
        <taxon>Dioszegia</taxon>
    </lineage>
</organism>
<protein>
    <submittedName>
        <fullName evidence="2">Uncharacterized protein</fullName>
    </submittedName>
</protein>
<feature type="region of interest" description="Disordered" evidence="1">
    <location>
        <begin position="1"/>
        <end position="295"/>
    </location>
</feature>